<gene>
    <name evidence="3" type="ORF">SAMN02982985_05615</name>
</gene>
<evidence type="ECO:0000259" key="1">
    <source>
        <dbReference type="Pfam" id="PF08721"/>
    </source>
</evidence>
<dbReference type="OrthoDB" id="5291587at2"/>
<organism evidence="3 4">
    <name type="scientific">Rugamonas rubra</name>
    <dbReference type="NCBI Taxonomy" id="758825"/>
    <lineage>
        <taxon>Bacteria</taxon>
        <taxon>Pseudomonadati</taxon>
        <taxon>Pseudomonadota</taxon>
        <taxon>Betaproteobacteria</taxon>
        <taxon>Burkholderiales</taxon>
        <taxon>Oxalobacteraceae</taxon>
        <taxon>Telluria group</taxon>
        <taxon>Rugamonas</taxon>
    </lineage>
</organism>
<keyword evidence="4" id="KW-1185">Reference proteome</keyword>
<dbReference type="InterPro" id="IPR014832">
    <property type="entry name" value="TnsA_C"/>
</dbReference>
<accession>A0A1I4UEE9</accession>
<feature type="domain" description="TnsA endonuclease N-terminal" evidence="2">
    <location>
        <begin position="72"/>
        <end position="174"/>
    </location>
</feature>
<keyword evidence="3" id="KW-0378">Hydrolase</keyword>
<evidence type="ECO:0000313" key="3">
    <source>
        <dbReference type="EMBL" id="SFM87285.1"/>
    </source>
</evidence>
<keyword evidence="3" id="KW-0540">Nuclease</keyword>
<dbReference type="InterPro" id="IPR011335">
    <property type="entry name" value="Restrct_endonuc-II-like"/>
</dbReference>
<dbReference type="Gene3D" id="3.40.1350.10">
    <property type="match status" value="1"/>
</dbReference>
<dbReference type="GO" id="GO:0004519">
    <property type="term" value="F:endonuclease activity"/>
    <property type="evidence" value="ECO:0007669"/>
    <property type="project" value="UniProtKB-KW"/>
</dbReference>
<keyword evidence="3" id="KW-0255">Endonuclease</keyword>
<proteinExistence type="predicted"/>
<dbReference type="EMBL" id="FOTW01000041">
    <property type="protein sequence ID" value="SFM87285.1"/>
    <property type="molecule type" value="Genomic_DNA"/>
</dbReference>
<evidence type="ECO:0000313" key="4">
    <source>
        <dbReference type="Proteomes" id="UP000199470"/>
    </source>
</evidence>
<evidence type="ECO:0000259" key="2">
    <source>
        <dbReference type="Pfam" id="PF08722"/>
    </source>
</evidence>
<dbReference type="Pfam" id="PF08722">
    <property type="entry name" value="Tn7_TnsA-like_N"/>
    <property type="match status" value="1"/>
</dbReference>
<dbReference type="InterPro" id="IPR014833">
    <property type="entry name" value="TnsA_N"/>
</dbReference>
<dbReference type="SUPFAM" id="SSF52980">
    <property type="entry name" value="Restriction endonuclease-like"/>
    <property type="match status" value="1"/>
</dbReference>
<dbReference type="Pfam" id="PF08721">
    <property type="entry name" value="Tn7_Tnp_TnsA_C"/>
    <property type="match status" value="1"/>
</dbReference>
<dbReference type="GO" id="GO:0003676">
    <property type="term" value="F:nucleic acid binding"/>
    <property type="evidence" value="ECO:0007669"/>
    <property type="project" value="InterPro"/>
</dbReference>
<name>A0A1I4UEE9_9BURK</name>
<dbReference type="CDD" id="cd22362">
    <property type="entry name" value="TnsA_endonuclease-like"/>
    <property type="match status" value="1"/>
</dbReference>
<protein>
    <submittedName>
        <fullName evidence="3">TnsA endonuclease C terminal</fullName>
    </submittedName>
</protein>
<dbReference type="Proteomes" id="UP000199470">
    <property type="component" value="Unassembled WGS sequence"/>
</dbReference>
<dbReference type="STRING" id="758825.SAMN02982985_05615"/>
<dbReference type="RefSeq" id="WP_093391034.1">
    <property type="nucleotide sequence ID" value="NZ_FOTW01000041.1"/>
</dbReference>
<feature type="domain" description="TnsA endonuclease C-terminal" evidence="1">
    <location>
        <begin position="177"/>
        <end position="254"/>
    </location>
</feature>
<dbReference type="InterPro" id="IPR011856">
    <property type="entry name" value="tRNA_endonuc-like_dom_sf"/>
</dbReference>
<sequence length="283" mass="32469">MVRRRFKTEADIARYIKEGYGQGEGSSYKSWIRVQDVPSMGRSRKVVGIKSGRVHHFLSDLEYAYFLLLEFSDEVVDIREQYPLFATVRARDVAADMGIQYPVFYGTQVPFVLTSDFVVTLRGPDERKRLAIRTCKYASDLSDPNKYQGTIEKLDLERALWADQGQDDWKIVTEDLINPIFKDNLEWLHKSNLTNRVELESQLLERFIEIMVSESDGARTLSSIVRSASVAVGTPYRVGVQLFKQLVWEKRILAEIINTRLDLLLRCPKLTVGNPSQTARRAA</sequence>
<dbReference type="AlphaFoldDB" id="A0A1I4UEE9"/>
<reference evidence="3 4" key="1">
    <citation type="submission" date="2016-10" db="EMBL/GenBank/DDBJ databases">
        <authorList>
            <person name="de Groot N.N."/>
        </authorList>
    </citation>
    <scope>NUCLEOTIDE SEQUENCE [LARGE SCALE GENOMIC DNA]</scope>
    <source>
        <strain evidence="3 4">ATCC 43154</strain>
    </source>
</reference>